<protein>
    <submittedName>
        <fullName evidence="8">Peptide ABC transporter substrate-binding protein</fullName>
    </submittedName>
</protein>
<evidence type="ECO:0000256" key="1">
    <source>
        <dbReference type="ARBA" id="ARBA00004196"/>
    </source>
</evidence>
<comment type="caution">
    <text evidence="8">The sequence shown here is derived from an EMBL/GenBank/DDBJ whole genome shotgun (WGS) entry which is preliminary data.</text>
</comment>
<dbReference type="Proteomes" id="UP001290462">
    <property type="component" value="Unassembled WGS sequence"/>
</dbReference>
<dbReference type="Gene3D" id="3.90.76.10">
    <property type="entry name" value="Dipeptide-binding Protein, Domain 1"/>
    <property type="match status" value="1"/>
</dbReference>
<comment type="similarity">
    <text evidence="2">Belongs to the bacterial solute-binding protein 5 family.</text>
</comment>
<proteinExistence type="inferred from homology"/>
<evidence type="ECO:0000256" key="3">
    <source>
        <dbReference type="ARBA" id="ARBA00022448"/>
    </source>
</evidence>
<dbReference type="SUPFAM" id="SSF53850">
    <property type="entry name" value="Periplasmic binding protein-like II"/>
    <property type="match status" value="1"/>
</dbReference>
<sequence length="552" mass="61314">MKKWKLGLSLVITASILAACGGSNGKDTAATKESDTTKSANVAQVLRASVPAEITTLDTTKATDRNTFTVIEQIFEGLYRFNGDNELELALAKEPAKISDDGLTYTFKLKEDAKWSNGEPVTANDFVYAWSKIVNPDSAAPNAYLFANIKNAKAITAGEKELAELGVKATSDYELEVNLELPQPSFLSLVAIGWFYPQNQKFVEEQGEAYAMDTSKILYNGPFTLTDWKDGATNWSYEKNKSYHDQKNVSLDKVDISVVKETSTGVQLYEANELDVTTLVGDYAKENEDNPDLVRKQELALQYLSYNTVEGSPLANTHLRKALSLAIDRSAITDNIVANGSDPLGGLIPTKLAKNPESGEDFRKENGSFLDYDLKEAKKEWDLAKKDVGEQLELELVTSDDAMEKKLGEYIQSTISENLKGITIKIRSVPKNVALEERRAGNFDLATAGWIAGDIDPTGFFVLFETDGAYNYGKYKNDKFQQLITDSKTIDANNPEKRYEKFLAAEKILFEDAAFEPLYQRTTNYLQRSTVKGLESHLLGSDFTFRNVTISK</sequence>
<keyword evidence="5" id="KW-0571">Peptide transport</keyword>
<evidence type="ECO:0000256" key="6">
    <source>
        <dbReference type="SAM" id="SignalP"/>
    </source>
</evidence>
<organism evidence="8 9">
    <name type="scientific">Carnobacterium maltaromaticum</name>
    <name type="common">Carnobacterium piscicola</name>
    <dbReference type="NCBI Taxonomy" id="2751"/>
    <lineage>
        <taxon>Bacteria</taxon>
        <taxon>Bacillati</taxon>
        <taxon>Bacillota</taxon>
        <taxon>Bacilli</taxon>
        <taxon>Lactobacillales</taxon>
        <taxon>Carnobacteriaceae</taxon>
        <taxon>Carnobacterium</taxon>
    </lineage>
</organism>
<dbReference type="AlphaFoldDB" id="A0AAW9JNF6"/>
<dbReference type="Pfam" id="PF00496">
    <property type="entry name" value="SBP_bac_5"/>
    <property type="match status" value="1"/>
</dbReference>
<evidence type="ECO:0000259" key="7">
    <source>
        <dbReference type="Pfam" id="PF00496"/>
    </source>
</evidence>
<dbReference type="GO" id="GO:0043190">
    <property type="term" value="C:ATP-binding cassette (ABC) transporter complex"/>
    <property type="evidence" value="ECO:0007669"/>
    <property type="project" value="InterPro"/>
</dbReference>
<gene>
    <name evidence="8" type="ORF">RAK27_05705</name>
</gene>
<dbReference type="PANTHER" id="PTHR30290:SF10">
    <property type="entry name" value="PERIPLASMIC OLIGOPEPTIDE-BINDING PROTEIN-RELATED"/>
    <property type="match status" value="1"/>
</dbReference>
<evidence type="ECO:0000256" key="2">
    <source>
        <dbReference type="ARBA" id="ARBA00005695"/>
    </source>
</evidence>
<dbReference type="Gene3D" id="3.10.105.10">
    <property type="entry name" value="Dipeptide-binding Protein, Domain 3"/>
    <property type="match status" value="1"/>
</dbReference>
<comment type="subcellular location">
    <subcellularLocation>
        <location evidence="1">Cell envelope</location>
    </subcellularLocation>
</comment>
<dbReference type="EMBL" id="JAVBVO010000003">
    <property type="protein sequence ID" value="MDZ5758150.1"/>
    <property type="molecule type" value="Genomic_DNA"/>
</dbReference>
<evidence type="ECO:0000256" key="5">
    <source>
        <dbReference type="ARBA" id="ARBA00022856"/>
    </source>
</evidence>
<feature type="domain" description="Solute-binding protein family 5" evidence="7">
    <location>
        <begin position="87"/>
        <end position="469"/>
    </location>
</feature>
<dbReference type="RefSeq" id="WP_322808690.1">
    <property type="nucleotide sequence ID" value="NZ_JAVBVO010000003.1"/>
</dbReference>
<dbReference type="CDD" id="cd08504">
    <property type="entry name" value="PBP2_OppA"/>
    <property type="match status" value="1"/>
</dbReference>
<dbReference type="PANTHER" id="PTHR30290">
    <property type="entry name" value="PERIPLASMIC BINDING COMPONENT OF ABC TRANSPORTER"/>
    <property type="match status" value="1"/>
</dbReference>
<feature type="signal peptide" evidence="6">
    <location>
        <begin position="1"/>
        <end position="25"/>
    </location>
</feature>
<dbReference type="GO" id="GO:1904680">
    <property type="term" value="F:peptide transmembrane transporter activity"/>
    <property type="evidence" value="ECO:0007669"/>
    <property type="project" value="TreeGrafter"/>
</dbReference>
<dbReference type="InterPro" id="IPR030678">
    <property type="entry name" value="Peptide/Ni-bd"/>
</dbReference>
<accession>A0AAW9JNF6</accession>
<evidence type="ECO:0000256" key="4">
    <source>
        <dbReference type="ARBA" id="ARBA00022729"/>
    </source>
</evidence>
<feature type="chain" id="PRO_5043802004" evidence="6">
    <location>
        <begin position="26"/>
        <end position="552"/>
    </location>
</feature>
<dbReference type="FunFam" id="3.90.76.10:FF:000001">
    <property type="entry name" value="Oligopeptide ABC transporter substrate-binding protein"/>
    <property type="match status" value="1"/>
</dbReference>
<dbReference type="InterPro" id="IPR000914">
    <property type="entry name" value="SBP_5_dom"/>
</dbReference>
<name>A0AAW9JNF6_CARML</name>
<dbReference type="PIRSF" id="PIRSF002741">
    <property type="entry name" value="MppA"/>
    <property type="match status" value="1"/>
</dbReference>
<keyword evidence="3" id="KW-0813">Transport</keyword>
<evidence type="ECO:0000313" key="8">
    <source>
        <dbReference type="EMBL" id="MDZ5758150.1"/>
    </source>
</evidence>
<dbReference type="InterPro" id="IPR039424">
    <property type="entry name" value="SBP_5"/>
</dbReference>
<dbReference type="FunFam" id="3.10.105.10:FF:000001">
    <property type="entry name" value="Oligopeptide ABC transporter, oligopeptide-binding protein"/>
    <property type="match status" value="1"/>
</dbReference>
<evidence type="ECO:0000313" key="9">
    <source>
        <dbReference type="Proteomes" id="UP001290462"/>
    </source>
</evidence>
<dbReference type="PROSITE" id="PS51257">
    <property type="entry name" value="PROKAR_LIPOPROTEIN"/>
    <property type="match status" value="1"/>
</dbReference>
<keyword evidence="4 6" id="KW-0732">Signal</keyword>
<dbReference type="GO" id="GO:0030288">
    <property type="term" value="C:outer membrane-bounded periplasmic space"/>
    <property type="evidence" value="ECO:0007669"/>
    <property type="project" value="UniProtKB-ARBA"/>
</dbReference>
<keyword evidence="5" id="KW-0653">Protein transport</keyword>
<reference evidence="8" key="1">
    <citation type="submission" date="2023-08" db="EMBL/GenBank/DDBJ databases">
        <title>Genomic characterization of piscicolin 126 produced by Carnobacterium maltaromaticum CM22 strain isolated from salmon (Salmo salar).</title>
        <authorList>
            <person name="Gonzalez-Gragera E."/>
            <person name="Garcia-Lopez J.D."/>
            <person name="Teso-Perez C."/>
            <person name="Gimenez-Hernandez I."/>
            <person name="Peralta-Sanchez J.M."/>
            <person name="Valdivia E."/>
            <person name="Montalban-Lopez M."/>
            <person name="Martin-Platero A.M."/>
            <person name="Banos A."/>
            <person name="Martinez-Bueno M."/>
        </authorList>
    </citation>
    <scope>NUCLEOTIDE SEQUENCE</scope>
    <source>
        <strain evidence="8">CM22</strain>
    </source>
</reference>
<dbReference type="Gene3D" id="3.40.190.10">
    <property type="entry name" value="Periplasmic binding protein-like II"/>
    <property type="match status" value="1"/>
</dbReference>
<dbReference type="GO" id="GO:0015833">
    <property type="term" value="P:peptide transport"/>
    <property type="evidence" value="ECO:0007669"/>
    <property type="project" value="UniProtKB-KW"/>
</dbReference>